<dbReference type="OrthoDB" id="416786at2759"/>
<dbReference type="SUPFAM" id="SSF47336">
    <property type="entry name" value="ACP-like"/>
    <property type="match status" value="3"/>
</dbReference>
<dbReference type="InterPro" id="IPR009081">
    <property type="entry name" value="PP-bd_ACP"/>
</dbReference>
<dbReference type="PANTHER" id="PTHR45527:SF16">
    <property type="entry name" value="NONRIBOSOMAL PEPTIDE SYNTHASE ATNA-RELATED"/>
    <property type="match status" value="1"/>
</dbReference>
<accession>A0A2S6CML9</accession>
<dbReference type="InterPro" id="IPR020806">
    <property type="entry name" value="PKS_PP-bd"/>
</dbReference>
<dbReference type="InterPro" id="IPR036736">
    <property type="entry name" value="ACP-like_sf"/>
</dbReference>
<dbReference type="CDD" id="cd05918">
    <property type="entry name" value="A_NRPS_SidN3_like"/>
    <property type="match status" value="2"/>
</dbReference>
<dbReference type="Gene3D" id="3.40.50.12780">
    <property type="entry name" value="N-terminal domain of ligase-like"/>
    <property type="match status" value="2"/>
</dbReference>
<dbReference type="InterPro" id="IPR045851">
    <property type="entry name" value="AMP-bd_C_sf"/>
</dbReference>
<dbReference type="FunFam" id="3.30.300.30:FF:000015">
    <property type="entry name" value="Nonribosomal peptide synthase SidD"/>
    <property type="match status" value="2"/>
</dbReference>
<dbReference type="InterPro" id="IPR042099">
    <property type="entry name" value="ANL_N_sf"/>
</dbReference>
<dbReference type="Gene3D" id="3.30.300.30">
    <property type="match status" value="2"/>
</dbReference>
<dbReference type="PROSITE" id="PS00455">
    <property type="entry name" value="AMP_BINDING"/>
    <property type="match status" value="1"/>
</dbReference>
<dbReference type="PROSITE" id="PS50075">
    <property type="entry name" value="CARRIER"/>
    <property type="match status" value="3"/>
</dbReference>
<dbReference type="Gene3D" id="3.30.559.10">
    <property type="entry name" value="Chloramphenicol acetyltransferase-like domain"/>
    <property type="match status" value="5"/>
</dbReference>
<organism evidence="5 6">
    <name type="scientific">Cercospora berteroae</name>
    <dbReference type="NCBI Taxonomy" id="357750"/>
    <lineage>
        <taxon>Eukaryota</taxon>
        <taxon>Fungi</taxon>
        <taxon>Dikarya</taxon>
        <taxon>Ascomycota</taxon>
        <taxon>Pezizomycotina</taxon>
        <taxon>Dothideomycetes</taxon>
        <taxon>Dothideomycetidae</taxon>
        <taxon>Mycosphaerellales</taxon>
        <taxon>Mycosphaerellaceae</taxon>
        <taxon>Cercospora</taxon>
    </lineage>
</organism>
<evidence type="ECO:0000256" key="3">
    <source>
        <dbReference type="ARBA" id="ARBA00022598"/>
    </source>
</evidence>
<dbReference type="Pfam" id="PF00668">
    <property type="entry name" value="Condensation"/>
    <property type="match status" value="4"/>
</dbReference>
<dbReference type="InterPro" id="IPR023213">
    <property type="entry name" value="CAT-like_dom_sf"/>
</dbReference>
<dbReference type="SMART" id="SM00823">
    <property type="entry name" value="PKS_PP"/>
    <property type="match status" value="2"/>
</dbReference>
<comment type="caution">
    <text evidence="5">The sequence shown here is derived from an EMBL/GenBank/DDBJ whole genome shotgun (WGS) entry which is preliminary data.</text>
</comment>
<dbReference type="InterPro" id="IPR000873">
    <property type="entry name" value="AMP-dep_synth/lig_dom"/>
</dbReference>
<evidence type="ECO:0000259" key="4">
    <source>
        <dbReference type="PROSITE" id="PS50075"/>
    </source>
</evidence>
<evidence type="ECO:0000256" key="1">
    <source>
        <dbReference type="ARBA" id="ARBA00022450"/>
    </source>
</evidence>
<dbReference type="InterPro" id="IPR001242">
    <property type="entry name" value="Condensation_dom"/>
</dbReference>
<dbReference type="GO" id="GO:0031177">
    <property type="term" value="F:phosphopantetheine binding"/>
    <property type="evidence" value="ECO:0007669"/>
    <property type="project" value="InterPro"/>
</dbReference>
<dbReference type="GO" id="GO:0044550">
    <property type="term" value="P:secondary metabolite biosynthetic process"/>
    <property type="evidence" value="ECO:0007669"/>
    <property type="project" value="TreeGrafter"/>
</dbReference>
<keyword evidence="2" id="KW-0597">Phosphoprotein</keyword>
<sequence length="3222" mass="354212">MAAETAQMARKDSPTDSVFNDAVRTNVLGATRSDGTLSSASGRAAFSLLPPNDAEALFERAAADFEIDRAEIEDMYPTSPFQQDIWALSTGKQGALTMTTTFRLSSQADAESLERCWCQATDRLPILRTGLLAVSGKGTFAVVFNTSKSTHVLSSIQSNDRTVTWSIHHAIVDQTVLDMVLETVMALWKHREPRSFLPHAQFVHHLQSLQSKQEKSSRLFWYSELGGEVFQPFPSVAETTALPSPSCSVQSSFQRPHNEGDVPFASLIKAAFAILLSQHADAQCVVFGEVRPGRSHPAVDPYLVAGPTQAIVPVAVNVDPTSGVESFLQRVHDQVASSAQHEQVGLARIRSYLPQASQSNVDFQSLLMIRSPESLTLREAKNLWNTEVDVASYFPHALVFSITLDEAAVDVRADFDPSIIGQGHVEQMLLHYARISEALATATGEICCGDIQLFRVADLCPQIQQTEDQQQDMVLRGHESSIIEHIITHAEQQPSACAVSACDGSLTYRELVRHANAMAQVLMDRGAGRGDCVAIASEKSHLVPVFILAVLRAGAHFLLLDAEQPTERLLAQLKQAPVGIIVCSSSQRARFHGLTTQRPSLFFLDTTITQPRNADCFKRFPGVDLDDDAYIIFTSGTTGTPKGIRITHRNITTALYHTTRAVGLTKDDRVLQYSRYSWDVGILELLGTLLVGARICMPPESTLLSPPALEEFIDQERISFLMVTPTVVRFIKPAAVPSVKAVALAGEAMSSELQERWAGRTRLFNAYGPAECSIIAAVSLVKPGGSSVRLESIATTKLWAVHRENPELLTPPGEEGELVIEGPIVGKGYIGVAQGGFCQSPKWLTDYRDGLSSQVYRTGDIVRLQVDGSLEYVGRKDLQIKISGQRVELLDIEAQVKSVLPEFETVVEAFKDEQGSTAIVAFVCCTPATCVDQRPLKELVIAEDDAERLHKFSEIVTNARSRLKAIMLEGAVPSVFVPLRAVPVSSSGKTQRSILKQFKLDAAARISQMKAVARLERVKAQTEQLDPMEYRLQQLWAKVLKIDPDLIGIHDEFSSLGGDSIKLMQLVAEQDARELGLNIPDMLKYGTIRRWCSARQEQAQAGHRAHPEELLDSRSRYAQVIPLAAELLGVDAQEIEEIYPCTALQSELVALSAWDPDSYWVSFTYPETLRPRDCSRFRNIWASVESLAPILRTRIALLGDESEPMQIVLKRRQEIAGAGEVSNNTSSRSLMEGAPLLYPSFKPVTGGHVFQVRMHHSVYDGTFMELLAGVVGDLFDGKIPEPLTPFRDFIVDHDTSSKECCTFWRTQLDGIKGLSWPPRPEAGFPQTDARYHSCISFTSSTEAKPIASSTVMVRAAWSILMSVANAVEDVTFAEVLSGRLSTSSSAARAAGPTITTVPVRVQVSDERTVGQLVAAVQEYHSRSLPFQQMSLHRIANLLPFHERPALDLTSLLIVNSEVQSDVCEGEQVMMWEYDKTGPPLKHPYPLVLDCTLSEDEAQLLFLYDASVMTAEQVASVGENLANILSRLMSATHDTPVEGLKKSYKSVSSYAPKGLEQGIPLRIKDATATEDSKGDVPLSATALKLRDIWSAVLKRDAAGINGRDNFFRCGGNSISAIRLSSGARAVGITLSVVQIFRAPTLESMATAADAASSTTQPPAGQLEKSTPFGLIDEQRRDLVLRAAASACDVHVQDIEDAYPCTPTQKGMLASTETDQRMAYVQTRRFLLSSYVDVPRLFRALIQVIQERPILRTRVVDTGVDGLYQVVVRSHLCRPAFVSDTDDYEERLEGLYGKALNKFLIADTALIWIAHHATYDGDLQAVIETDIAEAYAGGSIHQGIPFSKFVEHLQSSQDQSAEKDFWVSHLADSATPSWPSSSTMTRRADQPELGHCNYNQSIRTSCSTEHTAFTQVKLALALLLRQYTESDNVLFATVLAGRESSDQLGQGPILGPTLTTVPVHMKVDGNDSLFHMMTGIQQAATDTMAYQHTGLAKIGELVRNEVNLSPEKLTLLVFQSQESKPRKSLESLGLQELDPEASDMQTQDFPLVVETTLSEDQLRLRIHYNTTLLSSHECELFARQLAHAISIVRYSEPDKALNSLDLVSPDEKALLADWSGTDIQDDLPTPHERLRTWAQRDPRSRAIQAWDGDITYADLIVQSHRLAAHLQSRGVGPRSIVTFCMNKSKIVVVLIYAIWKAGASWTPLDSRDPESRLQESIKRLGAALFVTNLPHLENLIPERTMLLADNFDVQQLPSASHGPRLCSERDGTSDSTTPAYTLFTSGSTGTPKAVVISHKALIASAAAAGRGTGLDETSRVLQSTRFTFDPFVTEVVATLYHGGCVCMPQEDECSSDFFGTAERYGANWVALTPSVLKTQPVPSSAGPIKRMILGGEPVRPSVLSPWLERLPGYVVYGLTESSVANSCGPIDHNKGQTSDGSVLPKPFSGRFWIVDSAREDVPKLVPRGCSGELVIEGSILADGYWQDDEKTEAAFIEVHATWPFDHDSNASKKRLFRTGDRARHLPDGSVHLLGRKDHQIKISGQRVELGEVEHWLGRALPQLTAIVEPVFYRDMTEPRLTVFVVSDRPEDTQQESGLLQARNTSDAVERARLLERARVIMCQHLPPYMVPTCLYHISRVPLNRTGKRDRATLAAWTRDIDYQPAHEVHSDHAQPYVTSNHEQDLKLLWAEVLGVNARHISPDSSFTDLGGDSISAMRLVSLARKHGMTILVRQVLATPRLCDMARLLYHSGAEDSAEEEIQPFALLDIDVRDQIREAIRAHGHLDWETVEDAYPLTDRQAHYVRLCLATPGGGCTQFCFSLERACGDLSISLVQSVVREVCRAHEVLRTILVECSGGEYYQIVMSPNTISREPCSVYTGTLEQAQDKEAKALHQPLGTPTSRFAIFCEAGELKLLIVTANHAVYDGWSLQNLARVLKHALSCGSDPPVLPDLDYRMRDVVNRAVRCRASSTSADFWRQHLALATPLALHRHDADHDPLPVTTGLLSSTWAMPPPQSTSIYTLSTIIHAALALATRDITGATSPMIKTISTGRSSGAVGITDFIGPAIALVPFCVPLQDVQGIDLPLEDVLKQIQLFLHSECVRHELYGIEEIAGLSEHAKNACKAATTLYVHPTSFLMDVSDDKWKNADAQETDAIGANGEGLPLQHARLIGNEGQPLVVECTPHGTAGTIKVEIRFDPNYFTACDAQRLMGSLQTAFERCSRASGL</sequence>
<gene>
    <name evidence="5" type="ORF">CBER1_11250</name>
</gene>
<dbReference type="Pfam" id="PF00550">
    <property type="entry name" value="PP-binding"/>
    <property type="match status" value="3"/>
</dbReference>
<dbReference type="Gene3D" id="1.10.1200.10">
    <property type="entry name" value="ACP-like"/>
    <property type="match status" value="3"/>
</dbReference>
<keyword evidence="3" id="KW-0436">Ligase</keyword>
<dbReference type="SUPFAM" id="SSF52777">
    <property type="entry name" value="CoA-dependent acyltransferases"/>
    <property type="match status" value="8"/>
</dbReference>
<dbReference type="SUPFAM" id="SSF56801">
    <property type="entry name" value="Acetyl-CoA synthetase-like"/>
    <property type="match status" value="2"/>
</dbReference>
<dbReference type="GO" id="GO:0043041">
    <property type="term" value="P:amino acid activation for nonribosomal peptide biosynthetic process"/>
    <property type="evidence" value="ECO:0007669"/>
    <property type="project" value="TreeGrafter"/>
</dbReference>
<reference evidence="6" key="1">
    <citation type="journal article" date="2017" name="bioRxiv">
        <title>Conservation of a gene cluster reveals novel cercosporin biosynthetic mechanisms and extends production to the genus Colletotrichum.</title>
        <authorList>
            <person name="de Jonge R."/>
            <person name="Ebert M.K."/>
            <person name="Huitt-Roehl C.R."/>
            <person name="Pal P."/>
            <person name="Suttle J.C."/>
            <person name="Spanner R.E."/>
            <person name="Neubauer J.D."/>
            <person name="Jurick W.M.II."/>
            <person name="Stott K.A."/>
            <person name="Secor G.A."/>
            <person name="Thomma B.P.H.J."/>
            <person name="Van de Peer Y."/>
            <person name="Townsend C.A."/>
            <person name="Bolton M.D."/>
        </authorList>
    </citation>
    <scope>NUCLEOTIDE SEQUENCE [LARGE SCALE GENOMIC DNA]</scope>
    <source>
        <strain evidence="6">CBS538.71</strain>
    </source>
</reference>
<dbReference type="InterPro" id="IPR006162">
    <property type="entry name" value="Ppantetheine_attach_site"/>
</dbReference>
<dbReference type="PANTHER" id="PTHR45527">
    <property type="entry name" value="NONRIBOSOMAL PEPTIDE SYNTHETASE"/>
    <property type="match status" value="1"/>
</dbReference>
<dbReference type="EMBL" id="PNEN01000171">
    <property type="protein sequence ID" value="PPJ60967.1"/>
    <property type="molecule type" value="Genomic_DNA"/>
</dbReference>
<feature type="domain" description="Carrier" evidence="4">
    <location>
        <begin position="1026"/>
        <end position="1099"/>
    </location>
</feature>
<evidence type="ECO:0000313" key="5">
    <source>
        <dbReference type="EMBL" id="PPJ60967.1"/>
    </source>
</evidence>
<proteinExistence type="predicted"/>
<feature type="domain" description="Carrier" evidence="4">
    <location>
        <begin position="2673"/>
        <end position="2746"/>
    </location>
</feature>
<feature type="domain" description="Carrier" evidence="4">
    <location>
        <begin position="1575"/>
        <end position="1651"/>
    </location>
</feature>
<dbReference type="GO" id="GO:0016874">
    <property type="term" value="F:ligase activity"/>
    <property type="evidence" value="ECO:0007669"/>
    <property type="project" value="UniProtKB-KW"/>
</dbReference>
<dbReference type="Pfam" id="PF00501">
    <property type="entry name" value="AMP-binding"/>
    <property type="match status" value="2"/>
</dbReference>
<evidence type="ECO:0000256" key="2">
    <source>
        <dbReference type="ARBA" id="ARBA00022553"/>
    </source>
</evidence>
<dbReference type="PROSITE" id="PS00012">
    <property type="entry name" value="PHOSPHOPANTETHEINE"/>
    <property type="match status" value="2"/>
</dbReference>
<keyword evidence="1" id="KW-0596">Phosphopantetheine</keyword>
<dbReference type="STRING" id="357750.A0A2S6CML9"/>
<dbReference type="GO" id="GO:0005737">
    <property type="term" value="C:cytoplasm"/>
    <property type="evidence" value="ECO:0007669"/>
    <property type="project" value="TreeGrafter"/>
</dbReference>
<dbReference type="InterPro" id="IPR020845">
    <property type="entry name" value="AMP-binding_CS"/>
</dbReference>
<dbReference type="Proteomes" id="UP000237631">
    <property type="component" value="Unassembled WGS sequence"/>
</dbReference>
<dbReference type="Gene3D" id="3.30.559.30">
    <property type="entry name" value="Nonribosomal peptide synthetase, condensation domain"/>
    <property type="match status" value="4"/>
</dbReference>
<evidence type="ECO:0000313" key="6">
    <source>
        <dbReference type="Proteomes" id="UP000237631"/>
    </source>
</evidence>
<protein>
    <recommendedName>
        <fullName evidence="4">Carrier domain-containing protein</fullName>
    </recommendedName>
</protein>
<keyword evidence="6" id="KW-1185">Reference proteome</keyword>
<name>A0A2S6CML9_9PEZI</name>